<dbReference type="InterPro" id="IPR038973">
    <property type="entry name" value="MutL/Mlh/Pms-like"/>
</dbReference>
<evidence type="ECO:0000313" key="10">
    <source>
        <dbReference type="Proteomes" id="UP001321526"/>
    </source>
</evidence>
<dbReference type="InterPro" id="IPR036890">
    <property type="entry name" value="HATPase_C_sf"/>
</dbReference>
<dbReference type="Proteomes" id="UP001321526">
    <property type="component" value="Chromosome"/>
</dbReference>
<evidence type="ECO:0000313" key="9">
    <source>
        <dbReference type="EMBL" id="WFF42386.1"/>
    </source>
</evidence>
<dbReference type="RefSeq" id="WP_282235061.1">
    <property type="nucleotide sequence ID" value="NZ_CP035631.1"/>
</dbReference>
<evidence type="ECO:0000259" key="8">
    <source>
        <dbReference type="SMART" id="SM01340"/>
    </source>
</evidence>
<feature type="region of interest" description="Disordered" evidence="6">
    <location>
        <begin position="439"/>
        <end position="469"/>
    </location>
</feature>
<evidence type="ECO:0000259" key="7">
    <source>
        <dbReference type="SMART" id="SM00853"/>
    </source>
</evidence>
<feature type="domain" description="MutL C-terminal dimerisation" evidence="7">
    <location>
        <begin position="489"/>
        <end position="632"/>
    </location>
</feature>
<dbReference type="SMART" id="SM00853">
    <property type="entry name" value="MutL_C"/>
    <property type="match status" value="1"/>
</dbReference>
<feature type="compositionally biased region" description="Low complexity" evidence="6">
    <location>
        <begin position="343"/>
        <end position="355"/>
    </location>
</feature>
<dbReference type="InterPro" id="IPR013507">
    <property type="entry name" value="DNA_mismatch_S5_2-like"/>
</dbReference>
<feature type="region of interest" description="Disordered" evidence="6">
    <location>
        <begin position="340"/>
        <end position="412"/>
    </location>
</feature>
<dbReference type="SMART" id="SM01340">
    <property type="entry name" value="DNA_mis_repair"/>
    <property type="match status" value="1"/>
</dbReference>
<feature type="domain" description="DNA mismatch repair protein S5" evidence="8">
    <location>
        <begin position="218"/>
        <end position="336"/>
    </location>
</feature>
<dbReference type="HAMAP" id="MF_00149">
    <property type="entry name" value="DNA_mis_repair"/>
    <property type="match status" value="1"/>
</dbReference>
<organism evidence="9 10">
    <name type="scientific">Salinicola endophyticus</name>
    <dbReference type="NCBI Taxonomy" id="1949083"/>
    <lineage>
        <taxon>Bacteria</taxon>
        <taxon>Pseudomonadati</taxon>
        <taxon>Pseudomonadota</taxon>
        <taxon>Gammaproteobacteria</taxon>
        <taxon>Oceanospirillales</taxon>
        <taxon>Halomonadaceae</taxon>
        <taxon>Salinicola</taxon>
    </lineage>
</organism>
<dbReference type="NCBIfam" id="TIGR00585">
    <property type="entry name" value="mutl"/>
    <property type="match status" value="1"/>
</dbReference>
<dbReference type="Pfam" id="PF01119">
    <property type="entry name" value="DNA_mis_repair"/>
    <property type="match status" value="1"/>
</dbReference>
<dbReference type="InterPro" id="IPR020568">
    <property type="entry name" value="Ribosomal_Su5_D2-typ_SF"/>
</dbReference>
<protein>
    <recommendedName>
        <fullName evidence="2 5">DNA mismatch repair protein MutL</fullName>
    </recommendedName>
</protein>
<dbReference type="InterPro" id="IPR042120">
    <property type="entry name" value="MutL_C_dimsub"/>
</dbReference>
<dbReference type="InterPro" id="IPR037198">
    <property type="entry name" value="MutL_C_sf"/>
</dbReference>
<evidence type="ECO:0000256" key="6">
    <source>
        <dbReference type="SAM" id="MobiDB-lite"/>
    </source>
</evidence>
<comment type="similarity">
    <text evidence="1 5">Belongs to the DNA mismatch repair MutL/HexB family.</text>
</comment>
<keyword evidence="3 5" id="KW-0227">DNA damage</keyword>
<dbReference type="InterPro" id="IPR014762">
    <property type="entry name" value="DNA_mismatch_repair_CS"/>
</dbReference>
<dbReference type="CDD" id="cd03482">
    <property type="entry name" value="MutL_Trans_MutL"/>
    <property type="match status" value="1"/>
</dbReference>
<dbReference type="PANTHER" id="PTHR10073">
    <property type="entry name" value="DNA MISMATCH REPAIR PROTEIN MLH, PMS, MUTL"/>
    <property type="match status" value="1"/>
</dbReference>
<dbReference type="CDD" id="cd16926">
    <property type="entry name" value="HATPase_MutL-MLH-PMS-like"/>
    <property type="match status" value="1"/>
</dbReference>
<dbReference type="SUPFAM" id="SSF118116">
    <property type="entry name" value="DNA mismatch repair protein MutL"/>
    <property type="match status" value="1"/>
</dbReference>
<dbReference type="EMBL" id="CP035631">
    <property type="protein sequence ID" value="WFF42386.1"/>
    <property type="molecule type" value="Genomic_DNA"/>
</dbReference>
<reference evidence="9 10" key="1">
    <citation type="submission" date="2019-01" db="EMBL/GenBank/DDBJ databases">
        <title>Genome sequence of Salinicola endophyticus REST5.</title>
        <authorList>
            <person name="Nascimento F.X."/>
        </authorList>
    </citation>
    <scope>NUCLEOTIDE SEQUENCE [LARGE SCALE GENOMIC DNA]</scope>
    <source>
        <strain evidence="9 10">REST5</strain>
    </source>
</reference>
<evidence type="ECO:0000256" key="4">
    <source>
        <dbReference type="ARBA" id="ARBA00023204"/>
    </source>
</evidence>
<dbReference type="Gene3D" id="3.30.1540.20">
    <property type="entry name" value="MutL, C-terminal domain, dimerisation subdomain"/>
    <property type="match status" value="1"/>
</dbReference>
<keyword evidence="9" id="KW-0378">Hydrolase</keyword>
<keyword evidence="9" id="KW-0255">Endonuclease</keyword>
<dbReference type="InterPro" id="IPR042121">
    <property type="entry name" value="MutL_C_regsub"/>
</dbReference>
<evidence type="ECO:0000256" key="3">
    <source>
        <dbReference type="ARBA" id="ARBA00022763"/>
    </source>
</evidence>
<dbReference type="InterPro" id="IPR014721">
    <property type="entry name" value="Ribsml_uS5_D2-typ_fold_subgr"/>
</dbReference>
<dbReference type="Gene3D" id="3.30.230.10">
    <property type="match status" value="1"/>
</dbReference>
<dbReference type="GO" id="GO:0004519">
    <property type="term" value="F:endonuclease activity"/>
    <property type="evidence" value="ECO:0007669"/>
    <property type="project" value="UniProtKB-KW"/>
</dbReference>
<keyword evidence="4 5" id="KW-0234">DNA repair</keyword>
<accession>A0ABY8FNS9</accession>
<dbReference type="PROSITE" id="PS00058">
    <property type="entry name" value="DNA_MISMATCH_REPAIR_1"/>
    <property type="match status" value="1"/>
</dbReference>
<dbReference type="Pfam" id="PF13589">
    <property type="entry name" value="HATPase_c_3"/>
    <property type="match status" value="1"/>
</dbReference>
<name>A0ABY8FNS9_9GAMM</name>
<evidence type="ECO:0000256" key="2">
    <source>
        <dbReference type="ARBA" id="ARBA00021975"/>
    </source>
</evidence>
<proteinExistence type="inferred from homology"/>
<dbReference type="InterPro" id="IPR014790">
    <property type="entry name" value="MutL_C"/>
</dbReference>
<dbReference type="SUPFAM" id="SSF55874">
    <property type="entry name" value="ATPase domain of HSP90 chaperone/DNA topoisomerase II/histidine kinase"/>
    <property type="match status" value="1"/>
</dbReference>
<keyword evidence="9" id="KW-0540">Nuclease</keyword>
<dbReference type="Pfam" id="PF08676">
    <property type="entry name" value="MutL_C"/>
    <property type="match status" value="1"/>
</dbReference>
<dbReference type="NCBIfam" id="NF000949">
    <property type="entry name" value="PRK00095.1-2"/>
    <property type="match status" value="1"/>
</dbReference>
<dbReference type="PANTHER" id="PTHR10073:SF12">
    <property type="entry name" value="DNA MISMATCH REPAIR PROTEIN MLH1"/>
    <property type="match status" value="1"/>
</dbReference>
<dbReference type="Gene3D" id="3.30.565.10">
    <property type="entry name" value="Histidine kinase-like ATPase, C-terminal domain"/>
    <property type="match status" value="1"/>
</dbReference>
<keyword evidence="10" id="KW-1185">Reference proteome</keyword>
<dbReference type="SUPFAM" id="SSF54211">
    <property type="entry name" value="Ribosomal protein S5 domain 2-like"/>
    <property type="match status" value="1"/>
</dbReference>
<gene>
    <name evidence="5 9" type="primary">mutL</name>
    <name evidence="9" type="ORF">EVC62_13210</name>
</gene>
<sequence length="676" mass="74126">MSEASRIRVLDPRLANQIAAGEVVERPASVVKEIVENAIDAGGRRIEIELESGGTRLIRVRDDGCGIGETDLPLALSRHATSKIASLDDLEDVASLGFRGEALASISAVSRLELISNAADDPSGGWRVVAEGREMAPRVTPAPHPRGTSVLVRDLFFNTPARRKFLRTEKTEFGHVEEAFRRLALSRFDITWLLRHNQKVVHQLPAAADDQRGHERRIAALLGKRFIDESLHLDIEASGLRLWGWVGLPTHSRAQADQQYFFVNGRVVRDRLVAHAIRQAYRDVLFHGRHPVFVLYLELDPRVVDVNVHPTKHEVRFRDGRLVHDFLFSSLHRALAEVRPNHQGAADGDAQASGSADDREVQTPSPESVAPVADDTAASAWQQQRMPLSGQHERGGAGGGYAPRQDGAPRPPAQRIREFMAGYHALHPDHESTLLTPRQAADGSGVETTPVAEGPGGSAAAVASRERPVPDVTTLGAPDDTQAPPLGYAVAQLHGVYILAQSERGMVVVDMHAAHERIVYERMKQQIHAGALDAQPLLVPVSIAVGAAEAETAEREREAFSRLGVELDAAGPETLLVRQVPALLADADIEPLIRDMLGDLERYGRSDRFETHINQLLGTMACHGSVRANRALTLPEMNALLRDMERTERSGQCNHGRPTWTEMSMAQLDKLFLRGQ</sequence>
<evidence type="ECO:0000256" key="1">
    <source>
        <dbReference type="ARBA" id="ARBA00006082"/>
    </source>
</evidence>
<comment type="function">
    <text evidence="5">This protein is involved in the repair of mismatches in DNA. It is required for dam-dependent methyl-directed DNA mismatch repair. May act as a 'molecular matchmaker', a protein that promotes the formation of a stable complex between two or more DNA-binding proteins in an ATP-dependent manner without itself being part of a final effector complex.</text>
</comment>
<dbReference type="InterPro" id="IPR020667">
    <property type="entry name" value="DNA_mismatch_repair_MutL"/>
</dbReference>
<evidence type="ECO:0000256" key="5">
    <source>
        <dbReference type="HAMAP-Rule" id="MF_00149"/>
    </source>
</evidence>
<dbReference type="Gene3D" id="3.30.1370.100">
    <property type="entry name" value="MutL, C-terminal domain, regulatory subdomain"/>
    <property type="match status" value="1"/>
</dbReference>
<dbReference type="InterPro" id="IPR002099">
    <property type="entry name" value="MutL/Mlh/PMS"/>
</dbReference>